<keyword evidence="4 7" id="KW-0812">Transmembrane</keyword>
<keyword evidence="3" id="KW-1003">Cell membrane</keyword>
<evidence type="ECO:0000256" key="7">
    <source>
        <dbReference type="SAM" id="Phobius"/>
    </source>
</evidence>
<keyword evidence="5 7" id="KW-1133">Transmembrane helix</keyword>
<dbReference type="InterPro" id="IPR050601">
    <property type="entry name" value="CPA3_antiporter_subunitC"/>
</dbReference>
<name>A0ABV2IY34_9HYPH</name>
<evidence type="ECO:0000256" key="4">
    <source>
        <dbReference type="ARBA" id="ARBA00022692"/>
    </source>
</evidence>
<evidence type="ECO:0000256" key="6">
    <source>
        <dbReference type="ARBA" id="ARBA00023136"/>
    </source>
</evidence>
<accession>A0ABV2IY34</accession>
<proteinExistence type="inferred from homology"/>
<dbReference type="NCBIfam" id="NF009301">
    <property type="entry name" value="PRK12658.1"/>
    <property type="match status" value="1"/>
</dbReference>
<feature type="transmembrane region" description="Helical" evidence="7">
    <location>
        <begin position="75"/>
        <end position="96"/>
    </location>
</feature>
<dbReference type="PANTHER" id="PTHR34583">
    <property type="entry name" value="ANTIPORTER SUBUNIT MNHC2-RELATED"/>
    <property type="match status" value="1"/>
</dbReference>
<reference evidence="8 9" key="1">
    <citation type="submission" date="2024-06" db="EMBL/GenBank/DDBJ databases">
        <title>Genomic Encyclopedia of Type Strains, Phase IV (KMG-IV): sequencing the most valuable type-strain genomes for metagenomic binning, comparative biology and taxonomic classification.</title>
        <authorList>
            <person name="Goeker M."/>
        </authorList>
    </citation>
    <scope>NUCLEOTIDE SEQUENCE [LARGE SCALE GENOMIC DNA]</scope>
    <source>
        <strain evidence="8 9">DSM 29780</strain>
    </source>
</reference>
<protein>
    <submittedName>
        <fullName evidence="8">Multicomponent Na+:H+ antiporter subunit C</fullName>
    </submittedName>
</protein>
<dbReference type="PANTHER" id="PTHR34583:SF2">
    <property type="entry name" value="ANTIPORTER SUBUNIT MNHC2-RELATED"/>
    <property type="match status" value="1"/>
</dbReference>
<evidence type="ECO:0000256" key="1">
    <source>
        <dbReference type="ARBA" id="ARBA00004651"/>
    </source>
</evidence>
<gene>
    <name evidence="8" type="ORF">ABID16_001626</name>
</gene>
<keyword evidence="9" id="KW-1185">Reference proteome</keyword>
<evidence type="ECO:0000256" key="3">
    <source>
        <dbReference type="ARBA" id="ARBA00022475"/>
    </source>
</evidence>
<comment type="caution">
    <text evidence="8">The sequence shown here is derived from an EMBL/GenBank/DDBJ whole genome shotgun (WGS) entry which is preliminary data.</text>
</comment>
<dbReference type="Gene3D" id="1.10.287.3510">
    <property type="match status" value="1"/>
</dbReference>
<organism evidence="8 9">
    <name type="scientific">Rhizobium aquaticum</name>
    <dbReference type="NCBI Taxonomy" id="1549636"/>
    <lineage>
        <taxon>Bacteria</taxon>
        <taxon>Pseudomonadati</taxon>
        <taxon>Pseudomonadota</taxon>
        <taxon>Alphaproteobacteria</taxon>
        <taxon>Hyphomicrobiales</taxon>
        <taxon>Rhizobiaceae</taxon>
        <taxon>Rhizobium/Agrobacterium group</taxon>
        <taxon>Rhizobium</taxon>
    </lineage>
</organism>
<evidence type="ECO:0000313" key="8">
    <source>
        <dbReference type="EMBL" id="MET3613321.1"/>
    </source>
</evidence>
<dbReference type="InterPro" id="IPR039428">
    <property type="entry name" value="NUOK/Mnh_C1-like"/>
</dbReference>
<evidence type="ECO:0000313" key="9">
    <source>
        <dbReference type="Proteomes" id="UP001549047"/>
    </source>
</evidence>
<sequence length="125" mass="13589">MEGFMAIIVGIFFTVAIYLMLSQYIIRILLGVAILGNAVNLLLFIAGRVTREIPPIIGKGADVLPASAANPLPQALILTAIVISFSFFAFLLVLAYRAYQTLKTDDTHQMRLAEPEDAPPPPLGY</sequence>
<comment type="similarity">
    <text evidence="2">Belongs to the CPA3 antiporters (TC 2.A.63) subunit C family.</text>
</comment>
<dbReference type="EMBL" id="JBEPMB010000001">
    <property type="protein sequence ID" value="MET3613321.1"/>
    <property type="molecule type" value="Genomic_DNA"/>
</dbReference>
<feature type="transmembrane region" description="Helical" evidence="7">
    <location>
        <begin position="6"/>
        <end position="21"/>
    </location>
</feature>
<comment type="subcellular location">
    <subcellularLocation>
        <location evidence="1">Cell membrane</location>
        <topology evidence="1">Multi-pass membrane protein</topology>
    </subcellularLocation>
</comment>
<dbReference type="Proteomes" id="UP001549047">
    <property type="component" value="Unassembled WGS sequence"/>
</dbReference>
<feature type="transmembrane region" description="Helical" evidence="7">
    <location>
        <begin position="28"/>
        <end position="46"/>
    </location>
</feature>
<evidence type="ECO:0000256" key="2">
    <source>
        <dbReference type="ARBA" id="ARBA00010388"/>
    </source>
</evidence>
<dbReference type="RefSeq" id="WP_354555799.1">
    <property type="nucleotide sequence ID" value="NZ_JBEPMB010000001.1"/>
</dbReference>
<keyword evidence="6 7" id="KW-0472">Membrane</keyword>
<evidence type="ECO:0000256" key="5">
    <source>
        <dbReference type="ARBA" id="ARBA00022989"/>
    </source>
</evidence>
<dbReference type="Pfam" id="PF00420">
    <property type="entry name" value="Oxidored_q2"/>
    <property type="match status" value="1"/>
</dbReference>